<name>S7XHP7_SPRLO</name>
<organism evidence="1 2">
    <name type="scientific">Spraguea lophii (strain 42_110)</name>
    <name type="common">Microsporidian parasite</name>
    <dbReference type="NCBI Taxonomy" id="1358809"/>
    <lineage>
        <taxon>Eukaryota</taxon>
        <taxon>Fungi</taxon>
        <taxon>Fungi incertae sedis</taxon>
        <taxon>Microsporidia</taxon>
        <taxon>Spragueidae</taxon>
        <taxon>Spraguea</taxon>
    </lineage>
</organism>
<proteinExistence type="predicted"/>
<protein>
    <submittedName>
        <fullName evidence="1">Uncharacterized protein</fullName>
    </submittedName>
</protein>
<dbReference type="AlphaFoldDB" id="S7XHP7"/>
<dbReference type="VEuPathDB" id="MicrosporidiaDB:SLOPH_1200"/>
<dbReference type="Proteomes" id="UP000014978">
    <property type="component" value="Unassembled WGS sequence"/>
</dbReference>
<dbReference type="OrthoDB" id="2193909at2759"/>
<keyword evidence="2" id="KW-1185">Reference proteome</keyword>
<dbReference type="HOGENOM" id="CLU_1713232_0_0_1"/>
<dbReference type="EMBL" id="ATCN01000702">
    <property type="protein sequence ID" value="EPR78569.1"/>
    <property type="molecule type" value="Genomic_DNA"/>
</dbReference>
<dbReference type="Pfam" id="PF17012">
    <property type="entry name" value="DUF5091"/>
    <property type="match status" value="1"/>
</dbReference>
<gene>
    <name evidence="1" type="ORF">SLOPH_1200</name>
</gene>
<evidence type="ECO:0000313" key="1">
    <source>
        <dbReference type="EMBL" id="EPR78569.1"/>
    </source>
</evidence>
<comment type="caution">
    <text evidence="1">The sequence shown here is derived from an EMBL/GenBank/DDBJ whole genome shotgun (WGS) entry which is preliminary data.</text>
</comment>
<evidence type="ECO:0000313" key="2">
    <source>
        <dbReference type="Proteomes" id="UP000014978"/>
    </source>
</evidence>
<dbReference type="InParanoid" id="S7XHP7"/>
<reference evidence="2" key="1">
    <citation type="journal article" date="2013" name="PLoS Genet.">
        <title>The genome of Spraguea lophii and the basis of host-microsporidian interactions.</title>
        <authorList>
            <person name="Campbell S.E."/>
            <person name="Williams T.A."/>
            <person name="Yousuf A."/>
            <person name="Soanes D.M."/>
            <person name="Paszkiewicz K.H."/>
            <person name="Williams B.A.P."/>
        </authorList>
    </citation>
    <scope>NUCLEOTIDE SEQUENCE [LARGE SCALE GENOMIC DNA]</scope>
    <source>
        <strain evidence="2">42_110</strain>
    </source>
</reference>
<dbReference type="OMA" id="YFINSDY"/>
<accession>S7XHP7</accession>
<sequence length="161" mass="19003">MDNTEYLQKVNNIFKSPIIEDINNLFYDNGYIRLNMIYINPIVIFHFKNFLLSTGLVDWEICNDGIYFIYKDFILTFKGIPEFYGDEKIFGIDIDFHPSLSSKVGEDILAEIETYLKGCDTLFFMTYFVDLEAEILKNPLVSGLEYLENRIVEKKEENDKW</sequence>
<dbReference type="InterPro" id="IPR031527">
    <property type="entry name" value="DUF5091"/>
</dbReference>